<dbReference type="SUPFAM" id="SSF48371">
    <property type="entry name" value="ARM repeat"/>
    <property type="match status" value="2"/>
</dbReference>
<feature type="domain" description="MI" evidence="6">
    <location>
        <begin position="91"/>
        <end position="219"/>
    </location>
</feature>
<comment type="subcellular location">
    <subcellularLocation>
        <location evidence="1">Cytoplasm</location>
    </subcellularLocation>
</comment>
<organism evidence="7 8">
    <name type="scientific">Bagarius yarrelli</name>
    <name type="common">Goonch</name>
    <name type="synonym">Bagrus yarrelli</name>
    <dbReference type="NCBI Taxonomy" id="175774"/>
    <lineage>
        <taxon>Eukaryota</taxon>
        <taxon>Metazoa</taxon>
        <taxon>Chordata</taxon>
        <taxon>Craniata</taxon>
        <taxon>Vertebrata</taxon>
        <taxon>Euteleostomi</taxon>
        <taxon>Actinopterygii</taxon>
        <taxon>Neopterygii</taxon>
        <taxon>Teleostei</taxon>
        <taxon>Ostariophysi</taxon>
        <taxon>Siluriformes</taxon>
        <taxon>Sisoridae</taxon>
        <taxon>Sisorinae</taxon>
        <taxon>Bagarius</taxon>
    </lineage>
</organism>
<comment type="similarity">
    <text evidence="2">Belongs to the PDCD4 family.</text>
</comment>
<dbReference type="GO" id="GO:0005829">
    <property type="term" value="C:cytosol"/>
    <property type="evidence" value="ECO:0007669"/>
    <property type="project" value="TreeGrafter"/>
</dbReference>
<keyword evidence="3" id="KW-0963">Cytoplasm</keyword>
<proteinExistence type="inferred from homology"/>
<evidence type="ECO:0000256" key="3">
    <source>
        <dbReference type="ARBA" id="ARBA00022490"/>
    </source>
</evidence>
<keyword evidence="4" id="KW-0677">Repeat</keyword>
<dbReference type="GO" id="GO:0005634">
    <property type="term" value="C:nucleus"/>
    <property type="evidence" value="ECO:0007669"/>
    <property type="project" value="TreeGrafter"/>
</dbReference>
<accession>A0A556VWA7</accession>
<protein>
    <submittedName>
        <fullName evidence="7">Programmed cell death protein 4</fullName>
    </submittedName>
</protein>
<evidence type="ECO:0000313" key="7">
    <source>
        <dbReference type="EMBL" id="TUD69676.1"/>
    </source>
</evidence>
<dbReference type="PANTHER" id="PTHR12626:SF4">
    <property type="entry name" value="PROGRAMMED CELL DEATH PROTEIN 4"/>
    <property type="match status" value="1"/>
</dbReference>
<dbReference type="InterPro" id="IPR016024">
    <property type="entry name" value="ARM-type_fold"/>
</dbReference>
<evidence type="ECO:0000256" key="4">
    <source>
        <dbReference type="ARBA" id="ARBA00022737"/>
    </source>
</evidence>
<comment type="caution">
    <text evidence="7">The sequence shown here is derived from an EMBL/GenBank/DDBJ whole genome shotgun (WGS) entry which is preliminary data.</text>
</comment>
<feature type="domain" description="MI" evidence="6">
    <location>
        <begin position="1"/>
        <end position="49"/>
    </location>
</feature>
<dbReference type="InterPro" id="IPR039778">
    <property type="entry name" value="PDCD4"/>
</dbReference>
<dbReference type="PANTHER" id="PTHR12626">
    <property type="entry name" value="PROGRAMMED CELL DEATH 4"/>
    <property type="match status" value="1"/>
</dbReference>
<dbReference type="Gene3D" id="1.25.40.180">
    <property type="match status" value="2"/>
</dbReference>
<evidence type="ECO:0000256" key="5">
    <source>
        <dbReference type="ARBA" id="ARBA00023242"/>
    </source>
</evidence>
<dbReference type="OrthoDB" id="414546at2759"/>
<dbReference type="EMBL" id="VCAZ01000346">
    <property type="protein sequence ID" value="TUD69676.1"/>
    <property type="molecule type" value="Genomic_DNA"/>
</dbReference>
<dbReference type="PROSITE" id="PS51366">
    <property type="entry name" value="MI"/>
    <property type="match status" value="2"/>
</dbReference>
<dbReference type="Proteomes" id="UP000319801">
    <property type="component" value="Unassembled WGS sequence"/>
</dbReference>
<dbReference type="FunFam" id="1.25.40.180:FF:000008">
    <property type="entry name" value="Programmed cell death protein 4"/>
    <property type="match status" value="1"/>
</dbReference>
<evidence type="ECO:0000259" key="6">
    <source>
        <dbReference type="PROSITE" id="PS51366"/>
    </source>
</evidence>
<dbReference type="GO" id="GO:0045892">
    <property type="term" value="P:negative regulation of DNA-templated transcription"/>
    <property type="evidence" value="ECO:0007669"/>
    <property type="project" value="InterPro"/>
</dbReference>
<evidence type="ECO:0000256" key="1">
    <source>
        <dbReference type="ARBA" id="ARBA00004496"/>
    </source>
</evidence>
<name>A0A556VWA7_BAGYA</name>
<sequence length="223" mass="25127">MTTAFKHTLAQLPELILDTPEAPQMLGQFIARAIADHALPMDFLDQYKGKVDCEHARAALDRASVLLSMKREIVRLDNVWGVGGGQRPVKLLIKEMNLLLKEYLVSGELLEAEHCLRDLEVPHFHHELVYEAVLMVLEYNGDSAIQSMVKLLQSFWKSGLITLDQMNRLSEISLDVPHAQSILETFVDVCHQHSVITKQLRDTCPSRGRKRFVSEGDGGTIKS</sequence>
<keyword evidence="5" id="KW-0539">Nucleus</keyword>
<reference evidence="7 8" key="1">
    <citation type="journal article" date="2019" name="Genome Biol. Evol.">
        <title>Whole-Genome Sequencing of the Giant Devil Catfish, Bagarius yarrelli.</title>
        <authorList>
            <person name="Jiang W."/>
            <person name="Lv Y."/>
            <person name="Cheng L."/>
            <person name="Yang K."/>
            <person name="Chao B."/>
            <person name="Wang X."/>
            <person name="Li Y."/>
            <person name="Pan X."/>
            <person name="You X."/>
            <person name="Zhang Y."/>
            <person name="Yang J."/>
            <person name="Li J."/>
            <person name="Zhang X."/>
            <person name="Liu S."/>
            <person name="Sun C."/>
            <person name="Yang J."/>
            <person name="Shi Q."/>
        </authorList>
    </citation>
    <scope>NUCLEOTIDE SEQUENCE [LARGE SCALE GENOMIC DNA]</scope>
    <source>
        <strain evidence="7">JWS20170419001</strain>
        <tissue evidence="7">Muscle</tissue>
    </source>
</reference>
<evidence type="ECO:0000256" key="2">
    <source>
        <dbReference type="ARBA" id="ARBA00005497"/>
    </source>
</evidence>
<dbReference type="AlphaFoldDB" id="A0A556VWA7"/>
<evidence type="ECO:0000313" key="8">
    <source>
        <dbReference type="Proteomes" id="UP000319801"/>
    </source>
</evidence>
<dbReference type="Pfam" id="PF02847">
    <property type="entry name" value="MA3"/>
    <property type="match status" value="2"/>
</dbReference>
<dbReference type="SMART" id="SM00544">
    <property type="entry name" value="MA3"/>
    <property type="match status" value="1"/>
</dbReference>
<dbReference type="InterPro" id="IPR003891">
    <property type="entry name" value="Initiation_fac_eIF4g_MI"/>
</dbReference>
<keyword evidence="8" id="KW-1185">Reference proteome</keyword>
<gene>
    <name evidence="7" type="ORF">Baya_16538</name>
</gene>